<accession>A0A9P6FFY8</accession>
<dbReference type="Proteomes" id="UP000723463">
    <property type="component" value="Unassembled WGS sequence"/>
</dbReference>
<gene>
    <name evidence="1" type="ORF">EC957_002023</name>
</gene>
<dbReference type="InterPro" id="IPR027266">
    <property type="entry name" value="TrmE/GcvT-like"/>
</dbReference>
<sequence>MAIQRKDASKYLKGLTTNPITRIDSSGGGLFAAFLTPKGRVIVLDDQLIASGNEVETTPPSNEAAKERLGKMNATIGIYDNRAVKHMGYRVIAPKG</sequence>
<evidence type="ECO:0000313" key="1">
    <source>
        <dbReference type="EMBL" id="KAF9549963.1"/>
    </source>
</evidence>
<comment type="caution">
    <text evidence="1">The sequence shown here is derived from an EMBL/GenBank/DDBJ whole genome shotgun (WGS) entry which is preliminary data.</text>
</comment>
<dbReference type="EMBL" id="JAAAXW010000014">
    <property type="protein sequence ID" value="KAF9549963.1"/>
    <property type="molecule type" value="Genomic_DNA"/>
</dbReference>
<keyword evidence="2" id="KW-1185">Reference proteome</keyword>
<protein>
    <submittedName>
        <fullName evidence="1">Uncharacterized protein</fullName>
    </submittedName>
</protein>
<dbReference type="AlphaFoldDB" id="A0A9P6FFY8"/>
<organism evidence="1 2">
    <name type="scientific">Mortierella hygrophila</name>
    <dbReference type="NCBI Taxonomy" id="979708"/>
    <lineage>
        <taxon>Eukaryota</taxon>
        <taxon>Fungi</taxon>
        <taxon>Fungi incertae sedis</taxon>
        <taxon>Mucoromycota</taxon>
        <taxon>Mortierellomycotina</taxon>
        <taxon>Mortierellomycetes</taxon>
        <taxon>Mortierellales</taxon>
        <taxon>Mortierellaceae</taxon>
        <taxon>Mortierella</taxon>
    </lineage>
</organism>
<dbReference type="Gene3D" id="3.30.1360.120">
    <property type="entry name" value="Probable tRNA modification gtpase trme, domain 1"/>
    <property type="match status" value="1"/>
</dbReference>
<evidence type="ECO:0000313" key="2">
    <source>
        <dbReference type="Proteomes" id="UP000723463"/>
    </source>
</evidence>
<dbReference type="SUPFAM" id="SSF103025">
    <property type="entry name" value="Folate-binding domain"/>
    <property type="match status" value="1"/>
</dbReference>
<reference evidence="1" key="1">
    <citation type="journal article" date="2020" name="Fungal Divers.">
        <title>Resolving the Mortierellaceae phylogeny through synthesis of multi-gene phylogenetics and phylogenomics.</title>
        <authorList>
            <person name="Vandepol N."/>
            <person name="Liber J."/>
            <person name="Desiro A."/>
            <person name="Na H."/>
            <person name="Kennedy M."/>
            <person name="Barry K."/>
            <person name="Grigoriev I.V."/>
            <person name="Miller A.N."/>
            <person name="O'Donnell K."/>
            <person name="Stajich J.E."/>
            <person name="Bonito G."/>
        </authorList>
    </citation>
    <scope>NUCLEOTIDE SEQUENCE</scope>
    <source>
        <strain evidence="1">NRRL 2591</strain>
    </source>
</reference>
<proteinExistence type="predicted"/>
<name>A0A9P6FFY8_9FUNG</name>